<dbReference type="RefSeq" id="WP_145642125.1">
    <property type="nucleotide sequence ID" value="NZ_VIWP01000010.1"/>
</dbReference>
<proteinExistence type="predicted"/>
<organism evidence="1 2">
    <name type="scientific">Neorhizobium alkalisoli</name>
    <dbReference type="NCBI Taxonomy" id="528178"/>
    <lineage>
        <taxon>Bacteria</taxon>
        <taxon>Pseudomonadati</taxon>
        <taxon>Pseudomonadota</taxon>
        <taxon>Alphaproteobacteria</taxon>
        <taxon>Hyphomicrobiales</taxon>
        <taxon>Rhizobiaceae</taxon>
        <taxon>Rhizobium/Agrobacterium group</taxon>
        <taxon>Neorhizobium</taxon>
    </lineage>
</organism>
<dbReference type="OrthoDB" id="8391094at2"/>
<dbReference type="EMBL" id="VIWP01000010">
    <property type="protein sequence ID" value="TWF47836.1"/>
    <property type="molecule type" value="Genomic_DNA"/>
</dbReference>
<dbReference type="AlphaFoldDB" id="A0A561QBU3"/>
<gene>
    <name evidence="1" type="ORF">FHW37_110133</name>
</gene>
<name>A0A561QBU3_9HYPH</name>
<dbReference type="Proteomes" id="UP000320653">
    <property type="component" value="Unassembled WGS sequence"/>
</dbReference>
<accession>A0A561QBU3</accession>
<protein>
    <submittedName>
        <fullName evidence="1">Uncharacterized protein</fullName>
    </submittedName>
</protein>
<sequence length="87" mass="9397">MRAFFETTFGPTELSIVEAVFKQWLSEGGTTRDAPEAELAAAIVINLFREGHNTGEALRAAVVEHKGLADLKAVASFDDMQSSSLAR</sequence>
<reference evidence="1 2" key="1">
    <citation type="submission" date="2019-06" db="EMBL/GenBank/DDBJ databases">
        <title>Sorghum-associated microbial communities from plants grown in Nebraska, USA.</title>
        <authorList>
            <person name="Schachtman D."/>
        </authorList>
    </citation>
    <scope>NUCLEOTIDE SEQUENCE [LARGE SCALE GENOMIC DNA]</scope>
    <source>
        <strain evidence="1 2">1225</strain>
    </source>
</reference>
<evidence type="ECO:0000313" key="1">
    <source>
        <dbReference type="EMBL" id="TWF47836.1"/>
    </source>
</evidence>
<keyword evidence="2" id="KW-1185">Reference proteome</keyword>
<evidence type="ECO:0000313" key="2">
    <source>
        <dbReference type="Proteomes" id="UP000320653"/>
    </source>
</evidence>
<comment type="caution">
    <text evidence="1">The sequence shown here is derived from an EMBL/GenBank/DDBJ whole genome shotgun (WGS) entry which is preliminary data.</text>
</comment>